<dbReference type="PATRIC" id="fig|1719120.3.peg.2815"/>
<evidence type="ECO:0000256" key="1">
    <source>
        <dbReference type="ARBA" id="ARBA00022485"/>
    </source>
</evidence>
<comment type="caution">
    <text evidence="6">The sequence shown here is derived from an EMBL/GenBank/DDBJ whole genome shotgun (WGS) entry which is preliminary data.</text>
</comment>
<evidence type="ECO:0000313" key="6">
    <source>
        <dbReference type="EMBL" id="KPQ42896.1"/>
    </source>
</evidence>
<evidence type="ECO:0000256" key="2">
    <source>
        <dbReference type="ARBA" id="ARBA00022723"/>
    </source>
</evidence>
<evidence type="ECO:0000256" key="4">
    <source>
        <dbReference type="ARBA" id="ARBA00023014"/>
    </source>
</evidence>
<reference evidence="6 7" key="1">
    <citation type="submission" date="2015-09" db="EMBL/GenBank/DDBJ databases">
        <title>A metagenomics-based metabolic model of nitrate-dependent anaerobic oxidation of methane by Methanoperedens-like archaea.</title>
        <authorList>
            <person name="Arshad A."/>
            <person name="Speth D.R."/>
            <person name="De Graaf R.M."/>
            <person name="Op Den Camp H.J."/>
            <person name="Jetten M.S."/>
            <person name="Welte C.U."/>
        </authorList>
    </citation>
    <scope>NUCLEOTIDE SEQUENCE [LARGE SCALE GENOMIC DNA]</scope>
</reference>
<dbReference type="Proteomes" id="UP000050360">
    <property type="component" value="Unassembled WGS sequence"/>
</dbReference>
<feature type="domain" description="4Fe-4S ferredoxin-type" evidence="5">
    <location>
        <begin position="36"/>
        <end position="65"/>
    </location>
</feature>
<protein>
    <submittedName>
        <fullName evidence="6">Heterodisulfide reductase, subunit A/methylviologen reducing hydrogenase, subunit delta</fullName>
    </submittedName>
</protein>
<gene>
    <name evidence="6" type="ORF">MPEBLZ_02578</name>
</gene>
<accession>A0A0P8AF49</accession>
<dbReference type="Pfam" id="PF14697">
    <property type="entry name" value="Fer4_21"/>
    <property type="match status" value="1"/>
</dbReference>
<feature type="domain" description="4Fe-4S ferredoxin-type" evidence="5">
    <location>
        <begin position="5"/>
        <end position="34"/>
    </location>
</feature>
<sequence length="85" mass="8991">MTEGITAVVNPDVCVGCNVCIPMCPFQAIKFDEKAGKANVVKALCKGCGTCVAACPTGALEQSHFKNNQILAQVKNVFKFQEVAV</sequence>
<dbReference type="InterPro" id="IPR017896">
    <property type="entry name" value="4Fe4S_Fe-S-bd"/>
</dbReference>
<keyword evidence="3" id="KW-0408">Iron</keyword>
<dbReference type="PANTHER" id="PTHR24960">
    <property type="entry name" value="PHOTOSYSTEM I IRON-SULFUR CENTER-RELATED"/>
    <property type="match status" value="1"/>
</dbReference>
<dbReference type="GO" id="GO:0046872">
    <property type="term" value="F:metal ion binding"/>
    <property type="evidence" value="ECO:0007669"/>
    <property type="project" value="UniProtKB-KW"/>
</dbReference>
<evidence type="ECO:0000256" key="3">
    <source>
        <dbReference type="ARBA" id="ARBA00023004"/>
    </source>
</evidence>
<dbReference type="PANTHER" id="PTHR24960:SF79">
    <property type="entry name" value="PHOTOSYSTEM I IRON-SULFUR CENTER"/>
    <property type="match status" value="1"/>
</dbReference>
<dbReference type="GO" id="GO:0051539">
    <property type="term" value="F:4 iron, 4 sulfur cluster binding"/>
    <property type="evidence" value="ECO:0007669"/>
    <property type="project" value="UniProtKB-KW"/>
</dbReference>
<dbReference type="SUPFAM" id="SSF54862">
    <property type="entry name" value="4Fe-4S ferredoxins"/>
    <property type="match status" value="1"/>
</dbReference>
<dbReference type="Gene3D" id="3.30.70.20">
    <property type="match status" value="2"/>
</dbReference>
<proteinExistence type="predicted"/>
<evidence type="ECO:0000313" key="7">
    <source>
        <dbReference type="Proteomes" id="UP000050360"/>
    </source>
</evidence>
<keyword evidence="4" id="KW-0411">Iron-sulfur</keyword>
<name>A0A0P8AF49_9EURY</name>
<dbReference type="InterPro" id="IPR050157">
    <property type="entry name" value="PSI_iron-sulfur_center"/>
</dbReference>
<keyword evidence="2" id="KW-0479">Metal-binding</keyword>
<keyword evidence="1" id="KW-0004">4Fe-4S</keyword>
<dbReference type="EMBL" id="LKCM01000199">
    <property type="protein sequence ID" value="KPQ42896.1"/>
    <property type="molecule type" value="Genomic_DNA"/>
</dbReference>
<evidence type="ECO:0000259" key="5">
    <source>
        <dbReference type="PROSITE" id="PS51379"/>
    </source>
</evidence>
<dbReference type="GO" id="GO:0016491">
    <property type="term" value="F:oxidoreductase activity"/>
    <property type="evidence" value="ECO:0007669"/>
    <property type="project" value="UniProtKB-ARBA"/>
</dbReference>
<dbReference type="PROSITE" id="PS51379">
    <property type="entry name" value="4FE4S_FER_2"/>
    <property type="match status" value="2"/>
</dbReference>
<dbReference type="InterPro" id="IPR017900">
    <property type="entry name" value="4Fe4S_Fe_S_CS"/>
</dbReference>
<organism evidence="6 7">
    <name type="scientific">Candidatus Methanoperedens nitratireducens</name>
    <dbReference type="NCBI Taxonomy" id="1392998"/>
    <lineage>
        <taxon>Archaea</taxon>
        <taxon>Methanobacteriati</taxon>
        <taxon>Methanobacteriota</taxon>
        <taxon>Stenosarchaea group</taxon>
        <taxon>Methanomicrobia</taxon>
        <taxon>Methanosarcinales</taxon>
        <taxon>ANME-2 cluster</taxon>
        <taxon>Candidatus Methanoperedentaceae</taxon>
        <taxon>Candidatus Methanoperedens</taxon>
    </lineage>
</organism>
<dbReference type="AlphaFoldDB" id="A0A0P8AF49"/>
<dbReference type="PROSITE" id="PS00198">
    <property type="entry name" value="4FE4S_FER_1"/>
    <property type="match status" value="2"/>
</dbReference>